<keyword evidence="1" id="KW-0812">Transmembrane</keyword>
<evidence type="ECO:0000313" key="2">
    <source>
        <dbReference type="EMBL" id="TMW58769.1"/>
    </source>
</evidence>
<keyword evidence="1" id="KW-1133">Transmembrane helix</keyword>
<keyword evidence="1" id="KW-0472">Membrane</keyword>
<protein>
    <submittedName>
        <fullName evidence="2">Uncharacterized protein</fullName>
    </submittedName>
</protein>
<proteinExistence type="predicted"/>
<dbReference type="Proteomes" id="UP000794436">
    <property type="component" value="Unassembled WGS sequence"/>
</dbReference>
<dbReference type="AlphaFoldDB" id="A0A8K1FF96"/>
<feature type="transmembrane region" description="Helical" evidence="1">
    <location>
        <begin position="40"/>
        <end position="62"/>
    </location>
</feature>
<gene>
    <name evidence="2" type="ORF">Poli38472_006914</name>
</gene>
<comment type="caution">
    <text evidence="2">The sequence shown here is derived from an EMBL/GenBank/DDBJ whole genome shotgun (WGS) entry which is preliminary data.</text>
</comment>
<evidence type="ECO:0000256" key="1">
    <source>
        <dbReference type="SAM" id="Phobius"/>
    </source>
</evidence>
<organism evidence="2 3">
    <name type="scientific">Pythium oligandrum</name>
    <name type="common">Mycoparasitic fungus</name>
    <dbReference type="NCBI Taxonomy" id="41045"/>
    <lineage>
        <taxon>Eukaryota</taxon>
        <taxon>Sar</taxon>
        <taxon>Stramenopiles</taxon>
        <taxon>Oomycota</taxon>
        <taxon>Peronosporomycetes</taxon>
        <taxon>Pythiales</taxon>
        <taxon>Pythiaceae</taxon>
        <taxon>Pythium</taxon>
    </lineage>
</organism>
<name>A0A8K1FF96_PYTOL</name>
<dbReference type="EMBL" id="SPLM01000110">
    <property type="protein sequence ID" value="TMW58769.1"/>
    <property type="molecule type" value="Genomic_DNA"/>
</dbReference>
<reference evidence="2" key="1">
    <citation type="submission" date="2019-03" db="EMBL/GenBank/DDBJ databases">
        <title>Long read genome sequence of the mycoparasitic Pythium oligandrum ATCC 38472 isolated from sugarbeet rhizosphere.</title>
        <authorList>
            <person name="Gaulin E."/>
        </authorList>
    </citation>
    <scope>NUCLEOTIDE SEQUENCE</scope>
    <source>
        <strain evidence="2">ATCC 38472_TT</strain>
    </source>
</reference>
<accession>A0A8K1FF96</accession>
<evidence type="ECO:0000313" key="3">
    <source>
        <dbReference type="Proteomes" id="UP000794436"/>
    </source>
</evidence>
<sequence length="67" mass="7637">MMGDIVTWVDYKLLTPPLLPSLLVEIRLASMVLTELVQVALYHMCLVVVAKLAWILASDFGWEHLNR</sequence>
<keyword evidence="3" id="KW-1185">Reference proteome</keyword>